<organism evidence="2 3">
    <name type="scientific">Methylophilus glucosoxydans</name>
    <dbReference type="NCBI Taxonomy" id="752553"/>
    <lineage>
        <taxon>Bacteria</taxon>
        <taxon>Pseudomonadati</taxon>
        <taxon>Pseudomonadota</taxon>
        <taxon>Betaproteobacteria</taxon>
        <taxon>Nitrosomonadales</taxon>
        <taxon>Methylophilaceae</taxon>
        <taxon>Methylophilus</taxon>
    </lineage>
</organism>
<keyword evidence="1" id="KW-0812">Transmembrane</keyword>
<evidence type="ECO:0000313" key="3">
    <source>
        <dbReference type="Proteomes" id="UP001597106"/>
    </source>
</evidence>
<keyword evidence="1" id="KW-0472">Membrane</keyword>
<dbReference type="RefSeq" id="WP_379076591.1">
    <property type="nucleotide sequence ID" value="NZ_JBHTJW010000002.1"/>
</dbReference>
<evidence type="ECO:0000256" key="1">
    <source>
        <dbReference type="SAM" id="Phobius"/>
    </source>
</evidence>
<keyword evidence="3" id="KW-1185">Reference proteome</keyword>
<feature type="transmembrane region" description="Helical" evidence="1">
    <location>
        <begin position="120"/>
        <end position="145"/>
    </location>
</feature>
<dbReference type="EMBL" id="JBHTJW010000002">
    <property type="protein sequence ID" value="MFD0930325.1"/>
    <property type="molecule type" value="Genomic_DNA"/>
</dbReference>
<proteinExistence type="predicted"/>
<comment type="caution">
    <text evidence="2">The sequence shown here is derived from an EMBL/GenBank/DDBJ whole genome shotgun (WGS) entry which is preliminary data.</text>
</comment>
<evidence type="ECO:0000313" key="2">
    <source>
        <dbReference type="EMBL" id="MFD0930325.1"/>
    </source>
</evidence>
<keyword evidence="1" id="KW-1133">Transmembrane helix</keyword>
<sequence length="186" mass="20549">MRFAIMFFCYVLGIGLALNAFFSPCIQALLPLFKGLLTLIDGHFEVISAQVTTVGDAQVIDFEVRLAKSFWLGKHFIAVDPTGVAHASTTLVHLWQSLAVCLALILSWPEILMRKRLLALAYGLLGTLLVWCIDVPFVLLAALWQMIDAHYGIADFSILTDWQQILENGGRLILGLMIGCLAIFLA</sequence>
<reference evidence="3" key="1">
    <citation type="journal article" date="2019" name="Int. J. Syst. Evol. Microbiol.">
        <title>The Global Catalogue of Microorganisms (GCM) 10K type strain sequencing project: providing services to taxonomists for standard genome sequencing and annotation.</title>
        <authorList>
            <consortium name="The Broad Institute Genomics Platform"/>
            <consortium name="The Broad Institute Genome Sequencing Center for Infectious Disease"/>
            <person name="Wu L."/>
            <person name="Ma J."/>
        </authorList>
    </citation>
    <scope>NUCLEOTIDE SEQUENCE [LARGE SCALE GENOMIC DNA]</scope>
    <source>
        <strain evidence="3">CCUG 59685</strain>
    </source>
</reference>
<feature type="transmembrane region" description="Helical" evidence="1">
    <location>
        <begin position="165"/>
        <end position="185"/>
    </location>
</feature>
<dbReference type="Proteomes" id="UP001597106">
    <property type="component" value="Unassembled WGS sequence"/>
</dbReference>
<protein>
    <submittedName>
        <fullName evidence="2">Uncharacterized protein</fullName>
    </submittedName>
</protein>
<feature type="transmembrane region" description="Helical" evidence="1">
    <location>
        <begin position="90"/>
        <end position="108"/>
    </location>
</feature>
<gene>
    <name evidence="2" type="ORF">ACFQ1T_11115</name>
</gene>
<name>A0ABW3GII5_9PROT</name>
<accession>A0ABW3GII5</accession>